<dbReference type="EMBL" id="JH993259">
    <property type="protein sequence ID" value="EKX31584.1"/>
    <property type="molecule type" value="Genomic_DNA"/>
</dbReference>
<dbReference type="GeneID" id="17288311"/>
<evidence type="ECO:0000256" key="1">
    <source>
        <dbReference type="SAM" id="MobiDB-lite"/>
    </source>
</evidence>
<gene>
    <name evidence="2" type="ORF">GUITHDRAFT_122227</name>
</gene>
<dbReference type="Proteomes" id="UP000011087">
    <property type="component" value="Unassembled WGS sequence"/>
</dbReference>
<dbReference type="PaxDb" id="55529-EKX31584"/>
<protein>
    <submittedName>
        <fullName evidence="2 3">Uncharacterized protein</fullName>
    </submittedName>
</protein>
<feature type="compositionally biased region" description="Basic residues" evidence="1">
    <location>
        <begin position="124"/>
        <end position="140"/>
    </location>
</feature>
<evidence type="ECO:0000313" key="4">
    <source>
        <dbReference type="Proteomes" id="UP000011087"/>
    </source>
</evidence>
<dbReference type="EnsemblProtists" id="EKX31584">
    <property type="protein sequence ID" value="EKX31584"/>
    <property type="gene ID" value="GUITHDRAFT_122227"/>
</dbReference>
<dbReference type="RefSeq" id="XP_005818564.1">
    <property type="nucleotide sequence ID" value="XM_005818507.1"/>
</dbReference>
<reference evidence="3" key="3">
    <citation type="submission" date="2015-06" db="UniProtKB">
        <authorList>
            <consortium name="EnsemblProtists"/>
        </authorList>
    </citation>
    <scope>IDENTIFICATION</scope>
</reference>
<dbReference type="KEGG" id="gtt:GUITHDRAFT_122227"/>
<evidence type="ECO:0000313" key="3">
    <source>
        <dbReference type="EnsemblProtists" id="EKX31584"/>
    </source>
</evidence>
<dbReference type="AlphaFoldDB" id="L1I6S1"/>
<feature type="region of interest" description="Disordered" evidence="1">
    <location>
        <begin position="116"/>
        <end position="153"/>
    </location>
</feature>
<sequence length="153" mass="17840">MSHGTCLRVRGGGRLSLGEKRWRRKQAREQFARKEGYVMKPPVRKNKREEKYFSSLKSISSAASNIAEKIPVLEQKVKKHDDLNTAGNKMRETASMRLKSLEEMEAQARELLKKVQQEKGAAMRQRHGSKKNRKKLQRKQARIDHPTNWRSLM</sequence>
<dbReference type="HOGENOM" id="CLU_1716727_0_0_1"/>
<name>L1I6S1_GUITC</name>
<organism evidence="2">
    <name type="scientific">Guillardia theta (strain CCMP2712)</name>
    <name type="common">Cryptophyte</name>
    <dbReference type="NCBI Taxonomy" id="905079"/>
    <lineage>
        <taxon>Eukaryota</taxon>
        <taxon>Cryptophyceae</taxon>
        <taxon>Pyrenomonadales</taxon>
        <taxon>Geminigeraceae</taxon>
        <taxon>Guillardia</taxon>
    </lineage>
</organism>
<reference evidence="2 4" key="1">
    <citation type="journal article" date="2012" name="Nature">
        <title>Algal genomes reveal evolutionary mosaicism and the fate of nucleomorphs.</title>
        <authorList>
            <consortium name="DOE Joint Genome Institute"/>
            <person name="Curtis B.A."/>
            <person name="Tanifuji G."/>
            <person name="Burki F."/>
            <person name="Gruber A."/>
            <person name="Irimia M."/>
            <person name="Maruyama S."/>
            <person name="Arias M.C."/>
            <person name="Ball S.G."/>
            <person name="Gile G.H."/>
            <person name="Hirakawa Y."/>
            <person name="Hopkins J.F."/>
            <person name="Kuo A."/>
            <person name="Rensing S.A."/>
            <person name="Schmutz J."/>
            <person name="Symeonidi A."/>
            <person name="Elias M."/>
            <person name="Eveleigh R.J."/>
            <person name="Herman E.K."/>
            <person name="Klute M.J."/>
            <person name="Nakayama T."/>
            <person name="Obornik M."/>
            <person name="Reyes-Prieto A."/>
            <person name="Armbrust E.V."/>
            <person name="Aves S.J."/>
            <person name="Beiko R.G."/>
            <person name="Coutinho P."/>
            <person name="Dacks J.B."/>
            <person name="Durnford D.G."/>
            <person name="Fast N.M."/>
            <person name="Green B.R."/>
            <person name="Grisdale C.J."/>
            <person name="Hempel F."/>
            <person name="Henrissat B."/>
            <person name="Hoppner M.P."/>
            <person name="Ishida K."/>
            <person name="Kim E."/>
            <person name="Koreny L."/>
            <person name="Kroth P.G."/>
            <person name="Liu Y."/>
            <person name="Malik S.B."/>
            <person name="Maier U.G."/>
            <person name="McRose D."/>
            <person name="Mock T."/>
            <person name="Neilson J.A."/>
            <person name="Onodera N.T."/>
            <person name="Poole A.M."/>
            <person name="Pritham E.J."/>
            <person name="Richards T.A."/>
            <person name="Rocap G."/>
            <person name="Roy S.W."/>
            <person name="Sarai C."/>
            <person name="Schaack S."/>
            <person name="Shirato S."/>
            <person name="Slamovits C.H."/>
            <person name="Spencer D.F."/>
            <person name="Suzuki S."/>
            <person name="Worden A.Z."/>
            <person name="Zauner S."/>
            <person name="Barry K."/>
            <person name="Bell C."/>
            <person name="Bharti A.K."/>
            <person name="Crow J.A."/>
            <person name="Grimwood J."/>
            <person name="Kramer R."/>
            <person name="Lindquist E."/>
            <person name="Lucas S."/>
            <person name="Salamov A."/>
            <person name="McFadden G.I."/>
            <person name="Lane C.E."/>
            <person name="Keeling P.J."/>
            <person name="Gray M.W."/>
            <person name="Grigoriev I.V."/>
            <person name="Archibald J.M."/>
        </authorList>
    </citation>
    <scope>NUCLEOTIDE SEQUENCE</scope>
    <source>
        <strain evidence="2 4">CCMP2712</strain>
    </source>
</reference>
<keyword evidence="4" id="KW-1185">Reference proteome</keyword>
<reference evidence="4" key="2">
    <citation type="submission" date="2012-11" db="EMBL/GenBank/DDBJ databases">
        <authorList>
            <person name="Kuo A."/>
            <person name="Curtis B.A."/>
            <person name="Tanifuji G."/>
            <person name="Burki F."/>
            <person name="Gruber A."/>
            <person name="Irimia M."/>
            <person name="Maruyama S."/>
            <person name="Arias M.C."/>
            <person name="Ball S.G."/>
            <person name="Gile G.H."/>
            <person name="Hirakawa Y."/>
            <person name="Hopkins J.F."/>
            <person name="Rensing S.A."/>
            <person name="Schmutz J."/>
            <person name="Symeonidi A."/>
            <person name="Elias M."/>
            <person name="Eveleigh R.J."/>
            <person name="Herman E.K."/>
            <person name="Klute M.J."/>
            <person name="Nakayama T."/>
            <person name="Obornik M."/>
            <person name="Reyes-Prieto A."/>
            <person name="Armbrust E.V."/>
            <person name="Aves S.J."/>
            <person name="Beiko R.G."/>
            <person name="Coutinho P."/>
            <person name="Dacks J.B."/>
            <person name="Durnford D.G."/>
            <person name="Fast N.M."/>
            <person name="Green B.R."/>
            <person name="Grisdale C."/>
            <person name="Hempe F."/>
            <person name="Henrissat B."/>
            <person name="Hoppner M.P."/>
            <person name="Ishida K.-I."/>
            <person name="Kim E."/>
            <person name="Koreny L."/>
            <person name="Kroth P.G."/>
            <person name="Liu Y."/>
            <person name="Malik S.-B."/>
            <person name="Maier U.G."/>
            <person name="McRose D."/>
            <person name="Mock T."/>
            <person name="Neilson J.A."/>
            <person name="Onodera N.T."/>
            <person name="Poole A.M."/>
            <person name="Pritham E.J."/>
            <person name="Richards T.A."/>
            <person name="Rocap G."/>
            <person name="Roy S.W."/>
            <person name="Sarai C."/>
            <person name="Schaack S."/>
            <person name="Shirato S."/>
            <person name="Slamovits C.H."/>
            <person name="Spencer D.F."/>
            <person name="Suzuki S."/>
            <person name="Worden A.Z."/>
            <person name="Zauner S."/>
            <person name="Barry K."/>
            <person name="Bell C."/>
            <person name="Bharti A.K."/>
            <person name="Crow J.A."/>
            <person name="Grimwood J."/>
            <person name="Kramer R."/>
            <person name="Lindquist E."/>
            <person name="Lucas S."/>
            <person name="Salamov A."/>
            <person name="McFadden G.I."/>
            <person name="Lane C.E."/>
            <person name="Keeling P.J."/>
            <person name="Gray M.W."/>
            <person name="Grigoriev I.V."/>
            <person name="Archibald J.M."/>
        </authorList>
    </citation>
    <scope>NUCLEOTIDE SEQUENCE</scope>
    <source>
        <strain evidence="4">CCMP2712</strain>
    </source>
</reference>
<accession>L1I6S1</accession>
<evidence type="ECO:0000313" key="2">
    <source>
        <dbReference type="EMBL" id="EKX31584.1"/>
    </source>
</evidence>
<proteinExistence type="predicted"/>